<accession>A0A931IUR3</accession>
<name>A0A931IUR3_9BURK</name>
<feature type="transmembrane region" description="Helical" evidence="5">
    <location>
        <begin position="179"/>
        <end position="197"/>
    </location>
</feature>
<comment type="caution">
    <text evidence="6">The sequence shown here is derived from an EMBL/GenBank/DDBJ whole genome shotgun (WGS) entry which is preliminary data.</text>
</comment>
<dbReference type="NCBIfam" id="NF001325">
    <property type="entry name" value="PRK00259.1-3"/>
    <property type="match status" value="1"/>
</dbReference>
<dbReference type="RefSeq" id="WP_198100123.1">
    <property type="nucleotide sequence ID" value="NZ_JAEDAL010000002.1"/>
</dbReference>
<dbReference type="Pfam" id="PF04279">
    <property type="entry name" value="IspA"/>
    <property type="match status" value="1"/>
</dbReference>
<evidence type="ECO:0000256" key="1">
    <source>
        <dbReference type="ARBA" id="ARBA00022475"/>
    </source>
</evidence>
<gene>
    <name evidence="5" type="primary">yciB</name>
    <name evidence="6" type="ORF">I7X43_06590</name>
</gene>
<comment type="subcellular location">
    <subcellularLocation>
        <location evidence="5">Cell inner membrane</location>
        <topology evidence="5">Multi-pass membrane protein</topology>
    </subcellularLocation>
</comment>
<keyword evidence="3 5" id="KW-1133">Transmembrane helix</keyword>
<keyword evidence="4 5" id="KW-0472">Membrane</keyword>
<comment type="function">
    <text evidence="5">Plays a role in cell envelope biogenesis, maintenance of cell envelope integrity and membrane homeostasis.</text>
</comment>
<dbReference type="GO" id="GO:0005886">
    <property type="term" value="C:plasma membrane"/>
    <property type="evidence" value="ECO:0007669"/>
    <property type="project" value="UniProtKB-SubCell"/>
</dbReference>
<evidence type="ECO:0000256" key="4">
    <source>
        <dbReference type="ARBA" id="ARBA00023136"/>
    </source>
</evidence>
<keyword evidence="7" id="KW-1185">Reference proteome</keyword>
<dbReference type="AlphaFoldDB" id="A0A931IUR3"/>
<dbReference type="PANTHER" id="PTHR36917">
    <property type="entry name" value="INTRACELLULAR SEPTATION PROTEIN A-RELATED"/>
    <property type="match status" value="1"/>
</dbReference>
<keyword evidence="1 5" id="KW-1003">Cell membrane</keyword>
<feature type="transmembrane region" description="Helical" evidence="5">
    <location>
        <begin position="109"/>
        <end position="127"/>
    </location>
</feature>
<feature type="transmembrane region" description="Helical" evidence="5">
    <location>
        <begin position="148"/>
        <end position="167"/>
    </location>
</feature>
<organism evidence="6 7">
    <name type="scientific">Inhella gelatinilytica</name>
    <dbReference type="NCBI Taxonomy" id="2795030"/>
    <lineage>
        <taxon>Bacteria</taxon>
        <taxon>Pseudomonadati</taxon>
        <taxon>Pseudomonadota</taxon>
        <taxon>Betaproteobacteria</taxon>
        <taxon>Burkholderiales</taxon>
        <taxon>Sphaerotilaceae</taxon>
        <taxon>Inhella</taxon>
    </lineage>
</organism>
<sequence length="210" mass="23568">MKLLLDFFPLALFFVVFKTAEAHREQAALWASQALGWIVVGGQVGATEAPVLLATVAVVLGTLIQVLVLKLRREKIDTMLWISLALVLVLGALTVYFRSETFIKWKPTGLYWAMALGFWISVTFFRLHPLRAMLKDLTLPDAVWNRLLWAWIGFFSAMGALNLVVAYQFDTSTWANFKVFGATGLFLIFTLAQGLYLSRHLPDTPSDPQS</sequence>
<dbReference type="HAMAP" id="MF_00189">
    <property type="entry name" value="YciB"/>
    <property type="match status" value="1"/>
</dbReference>
<comment type="similarity">
    <text evidence="5">Belongs to the YciB family.</text>
</comment>
<dbReference type="InterPro" id="IPR006008">
    <property type="entry name" value="YciB"/>
</dbReference>
<dbReference type="Proteomes" id="UP000620139">
    <property type="component" value="Unassembled WGS sequence"/>
</dbReference>
<reference evidence="6" key="1">
    <citation type="submission" date="2020-12" db="EMBL/GenBank/DDBJ databases">
        <title>The genome sequence of Inhella sp. 4Y17.</title>
        <authorList>
            <person name="Liu Y."/>
        </authorList>
    </citation>
    <scope>NUCLEOTIDE SEQUENCE</scope>
    <source>
        <strain evidence="6">4Y10</strain>
    </source>
</reference>
<evidence type="ECO:0000256" key="3">
    <source>
        <dbReference type="ARBA" id="ARBA00022989"/>
    </source>
</evidence>
<dbReference type="EMBL" id="JAEDAL010000002">
    <property type="protein sequence ID" value="MBH9552519.1"/>
    <property type="molecule type" value="Genomic_DNA"/>
</dbReference>
<keyword evidence="2 5" id="KW-0812">Transmembrane</keyword>
<keyword evidence="5" id="KW-0997">Cell inner membrane</keyword>
<evidence type="ECO:0000256" key="2">
    <source>
        <dbReference type="ARBA" id="ARBA00022692"/>
    </source>
</evidence>
<evidence type="ECO:0000313" key="6">
    <source>
        <dbReference type="EMBL" id="MBH9552519.1"/>
    </source>
</evidence>
<proteinExistence type="inferred from homology"/>
<feature type="transmembrane region" description="Helical" evidence="5">
    <location>
        <begin position="51"/>
        <end position="71"/>
    </location>
</feature>
<protein>
    <recommendedName>
        <fullName evidence="5">Inner membrane-spanning protein YciB</fullName>
    </recommendedName>
</protein>
<dbReference type="PANTHER" id="PTHR36917:SF1">
    <property type="entry name" value="INNER MEMBRANE-SPANNING PROTEIN YCIB"/>
    <property type="match status" value="1"/>
</dbReference>
<evidence type="ECO:0000256" key="5">
    <source>
        <dbReference type="HAMAP-Rule" id="MF_00189"/>
    </source>
</evidence>
<feature type="transmembrane region" description="Helical" evidence="5">
    <location>
        <begin position="78"/>
        <end position="97"/>
    </location>
</feature>
<evidence type="ECO:0000313" key="7">
    <source>
        <dbReference type="Proteomes" id="UP000620139"/>
    </source>
</evidence>